<protein>
    <submittedName>
        <fullName evidence="1">Uncharacterized protein</fullName>
    </submittedName>
</protein>
<proteinExistence type="predicted"/>
<keyword evidence="2" id="KW-1185">Reference proteome</keyword>
<dbReference type="Proteomes" id="UP000193781">
    <property type="component" value="Unassembled WGS sequence"/>
</dbReference>
<name>A0A1X1ZFG5_9MYCO</name>
<sequence length="108" mass="12325">MREGDGDPPRYFVALSSGTGYLTDHTGLVETLQRQSEFDWYVAEDVPMVPTIWISVGDSEFRQLRMTRRHVGGSRTCIEEQWTLIDTRTGQVVERLTTSYAEPEPGWA</sequence>
<evidence type="ECO:0000313" key="2">
    <source>
        <dbReference type="Proteomes" id="UP000193781"/>
    </source>
</evidence>
<dbReference type="EMBL" id="LQPH01000125">
    <property type="protein sequence ID" value="ORW21881.1"/>
    <property type="molecule type" value="Genomic_DNA"/>
</dbReference>
<dbReference type="AlphaFoldDB" id="A0A1X1ZFG5"/>
<comment type="caution">
    <text evidence="1">The sequence shown here is derived from an EMBL/GenBank/DDBJ whole genome shotgun (WGS) entry which is preliminary data.</text>
</comment>
<reference evidence="1 2" key="1">
    <citation type="submission" date="2016-01" db="EMBL/GenBank/DDBJ databases">
        <title>The new phylogeny of the genus Mycobacterium.</title>
        <authorList>
            <person name="Tarcisio F."/>
            <person name="Conor M."/>
            <person name="Antonella G."/>
            <person name="Elisabetta G."/>
            <person name="Giulia F.S."/>
            <person name="Sara T."/>
            <person name="Anna F."/>
            <person name="Clotilde B."/>
            <person name="Roberto B."/>
            <person name="Veronica D.S."/>
            <person name="Fabio R."/>
            <person name="Monica P."/>
            <person name="Olivier J."/>
            <person name="Enrico T."/>
            <person name="Nicola S."/>
        </authorList>
    </citation>
    <scope>NUCLEOTIDE SEQUENCE [LARGE SCALE GENOMIC DNA]</scope>
    <source>
        <strain evidence="1 2">DSM 44803</strain>
    </source>
</reference>
<gene>
    <name evidence="1" type="ORF">AWC17_05910</name>
</gene>
<accession>A0A1X1ZFG5</accession>
<organism evidence="1 2">
    <name type="scientific">Mycobacterium nebraskense</name>
    <dbReference type="NCBI Taxonomy" id="244292"/>
    <lineage>
        <taxon>Bacteria</taxon>
        <taxon>Bacillati</taxon>
        <taxon>Actinomycetota</taxon>
        <taxon>Actinomycetes</taxon>
        <taxon>Mycobacteriales</taxon>
        <taxon>Mycobacteriaceae</taxon>
        <taxon>Mycobacterium</taxon>
    </lineage>
</organism>
<evidence type="ECO:0000313" key="1">
    <source>
        <dbReference type="EMBL" id="ORW21881.1"/>
    </source>
</evidence>